<accession>A0A067LU93</accession>
<organism evidence="1 2">
    <name type="scientific">Botryobasidium botryosum (strain FD-172 SS1)</name>
    <dbReference type="NCBI Taxonomy" id="930990"/>
    <lineage>
        <taxon>Eukaryota</taxon>
        <taxon>Fungi</taxon>
        <taxon>Dikarya</taxon>
        <taxon>Basidiomycota</taxon>
        <taxon>Agaricomycotina</taxon>
        <taxon>Agaricomycetes</taxon>
        <taxon>Cantharellales</taxon>
        <taxon>Botryobasidiaceae</taxon>
        <taxon>Botryobasidium</taxon>
    </lineage>
</organism>
<keyword evidence="2" id="KW-1185">Reference proteome</keyword>
<protein>
    <submittedName>
        <fullName evidence="1">Uncharacterized protein</fullName>
    </submittedName>
</protein>
<dbReference type="InParanoid" id="A0A067LU93"/>
<reference evidence="2" key="1">
    <citation type="journal article" date="2014" name="Proc. Natl. Acad. Sci. U.S.A.">
        <title>Extensive sampling of basidiomycete genomes demonstrates inadequacy of the white-rot/brown-rot paradigm for wood decay fungi.</title>
        <authorList>
            <person name="Riley R."/>
            <person name="Salamov A.A."/>
            <person name="Brown D.W."/>
            <person name="Nagy L.G."/>
            <person name="Floudas D."/>
            <person name="Held B.W."/>
            <person name="Levasseur A."/>
            <person name="Lombard V."/>
            <person name="Morin E."/>
            <person name="Otillar R."/>
            <person name="Lindquist E.A."/>
            <person name="Sun H."/>
            <person name="LaButti K.M."/>
            <person name="Schmutz J."/>
            <person name="Jabbour D."/>
            <person name="Luo H."/>
            <person name="Baker S.E."/>
            <person name="Pisabarro A.G."/>
            <person name="Walton J.D."/>
            <person name="Blanchette R.A."/>
            <person name="Henrissat B."/>
            <person name="Martin F."/>
            <person name="Cullen D."/>
            <person name="Hibbett D.S."/>
            <person name="Grigoriev I.V."/>
        </authorList>
    </citation>
    <scope>NUCLEOTIDE SEQUENCE [LARGE SCALE GENOMIC DNA]</scope>
    <source>
        <strain evidence="2">FD-172 SS1</strain>
    </source>
</reference>
<name>A0A067LU93_BOTB1</name>
<dbReference type="HOGENOM" id="CLU_2605701_0_0_1"/>
<evidence type="ECO:0000313" key="2">
    <source>
        <dbReference type="Proteomes" id="UP000027195"/>
    </source>
</evidence>
<dbReference type="EMBL" id="KL198121">
    <property type="protein sequence ID" value="KDQ06843.1"/>
    <property type="molecule type" value="Genomic_DNA"/>
</dbReference>
<sequence length="79" mass="8888">MRSPTSHLRANVLRNAIACDVCSLSQIRVGGSRKLSREIILIEPYHIVNRRMNALPPICYQPISLLVSLPCHQEPHLSC</sequence>
<evidence type="ECO:0000313" key="1">
    <source>
        <dbReference type="EMBL" id="KDQ06843.1"/>
    </source>
</evidence>
<dbReference type="Proteomes" id="UP000027195">
    <property type="component" value="Unassembled WGS sequence"/>
</dbReference>
<dbReference type="AlphaFoldDB" id="A0A067LU93"/>
<gene>
    <name evidence="1" type="ORF">BOTBODRAFT_233174</name>
</gene>
<proteinExistence type="predicted"/>